<comment type="caution">
    <text evidence="2">The sequence shown here is derived from an EMBL/GenBank/DDBJ whole genome shotgun (WGS) entry which is preliminary data.</text>
</comment>
<dbReference type="AlphaFoldDB" id="A0A6L9SBU2"/>
<accession>A0A6L9SBU2</accession>
<dbReference type="Proteomes" id="UP000475214">
    <property type="component" value="Unassembled WGS sequence"/>
</dbReference>
<reference evidence="2 3" key="1">
    <citation type="submission" date="2020-02" db="EMBL/GenBank/DDBJ databases">
        <authorList>
            <person name="Li X.-J."/>
            <person name="Han X.-M."/>
        </authorList>
    </citation>
    <scope>NUCLEOTIDE SEQUENCE [LARGE SCALE GENOMIC DNA]</scope>
    <source>
        <strain evidence="2 3">CCTCC AB 2017055</strain>
    </source>
</reference>
<keyword evidence="3" id="KW-1185">Reference proteome</keyword>
<dbReference type="SUPFAM" id="SSF52266">
    <property type="entry name" value="SGNH hydrolase"/>
    <property type="match status" value="1"/>
</dbReference>
<sequence>MRDVRVCVFGDSLVAGFGDPKALGWVGRVAARTPPSTGLELTTYQLGVRRQTTEEVVLRIPMECAPRFAHGDEHRIVVATGVNDANLGVDPARSAAALQFGLASMDVPALVIGPPPLGDAELRARIHDLDAAFAALCQSRDVPYISTYHPLAEHHAWDEARAEDGIHPNQAGYGLLAYVILHEGWYRWLGVEPPPEPVKKRRGAADDAS</sequence>
<proteinExistence type="predicted"/>
<dbReference type="InterPro" id="IPR036514">
    <property type="entry name" value="SGNH_hydro_sf"/>
</dbReference>
<name>A0A6L9SBU2_9ACTN</name>
<feature type="domain" description="SGNH hydrolase-type esterase" evidence="1">
    <location>
        <begin position="8"/>
        <end position="174"/>
    </location>
</feature>
<dbReference type="Gene3D" id="3.40.50.1110">
    <property type="entry name" value="SGNH hydrolase"/>
    <property type="match status" value="1"/>
</dbReference>
<organism evidence="2 3">
    <name type="scientific">Phytoactinopolyspora halotolerans</name>
    <dbReference type="NCBI Taxonomy" id="1981512"/>
    <lineage>
        <taxon>Bacteria</taxon>
        <taxon>Bacillati</taxon>
        <taxon>Actinomycetota</taxon>
        <taxon>Actinomycetes</taxon>
        <taxon>Jiangellales</taxon>
        <taxon>Jiangellaceae</taxon>
        <taxon>Phytoactinopolyspora</taxon>
    </lineage>
</organism>
<evidence type="ECO:0000313" key="2">
    <source>
        <dbReference type="EMBL" id="NEE02543.1"/>
    </source>
</evidence>
<dbReference type="EMBL" id="JAAGOA010000015">
    <property type="protein sequence ID" value="NEE02543.1"/>
    <property type="molecule type" value="Genomic_DNA"/>
</dbReference>
<dbReference type="RefSeq" id="WP_163741197.1">
    <property type="nucleotide sequence ID" value="NZ_JAAGOA010000015.1"/>
</dbReference>
<dbReference type="Pfam" id="PF13472">
    <property type="entry name" value="Lipase_GDSL_2"/>
    <property type="match status" value="1"/>
</dbReference>
<dbReference type="InterPro" id="IPR013830">
    <property type="entry name" value="SGNH_hydro"/>
</dbReference>
<gene>
    <name evidence="2" type="ORF">G1H10_20455</name>
</gene>
<evidence type="ECO:0000313" key="3">
    <source>
        <dbReference type="Proteomes" id="UP000475214"/>
    </source>
</evidence>
<protein>
    <submittedName>
        <fullName evidence="2">Lysophospholipase</fullName>
    </submittedName>
</protein>
<evidence type="ECO:0000259" key="1">
    <source>
        <dbReference type="Pfam" id="PF13472"/>
    </source>
</evidence>